<reference evidence="9 10" key="1">
    <citation type="submission" date="2016-11" db="EMBL/GenBank/DDBJ databases">
        <title>Genome sequencing of Zhihengliuella aestuarii B18 antagonistic to Plasmodiophora brassicae.</title>
        <authorList>
            <person name="Luo Y."/>
        </authorList>
    </citation>
    <scope>NUCLEOTIDE SEQUENCE [LARGE SCALE GENOMIC DNA]</scope>
    <source>
        <strain evidence="9 10">B18</strain>
    </source>
</reference>
<dbReference type="Gene3D" id="1.10.1370.40">
    <property type="match status" value="1"/>
</dbReference>
<evidence type="ECO:0000256" key="6">
    <source>
        <dbReference type="ARBA" id="ARBA00023049"/>
    </source>
</evidence>
<evidence type="ECO:0000256" key="5">
    <source>
        <dbReference type="ARBA" id="ARBA00022833"/>
    </source>
</evidence>
<evidence type="ECO:0000256" key="1">
    <source>
        <dbReference type="ARBA" id="ARBA00006040"/>
    </source>
</evidence>
<name>A0A1L2ZKX6_9MICC</name>
<dbReference type="KEGG" id="nae:BHE16_02245"/>
<dbReference type="InterPro" id="IPR024079">
    <property type="entry name" value="MetalloPept_cat_dom_sf"/>
</dbReference>
<evidence type="ECO:0000256" key="7">
    <source>
        <dbReference type="RuleBase" id="RU003435"/>
    </source>
</evidence>
<dbReference type="GO" id="GO:0005829">
    <property type="term" value="C:cytosol"/>
    <property type="evidence" value="ECO:0007669"/>
    <property type="project" value="UniProtKB-ARBA"/>
</dbReference>
<keyword evidence="5 7" id="KW-0862">Zinc</keyword>
<accession>A0A1L2ZKX6</accession>
<dbReference type="AlphaFoldDB" id="A0A1L2ZKX6"/>
<evidence type="ECO:0000259" key="8">
    <source>
        <dbReference type="Pfam" id="PF01432"/>
    </source>
</evidence>
<dbReference type="CDD" id="cd06456">
    <property type="entry name" value="M3A_DCP"/>
    <property type="match status" value="1"/>
</dbReference>
<keyword evidence="4 7" id="KW-0378">Hydrolase</keyword>
<dbReference type="Proteomes" id="UP000183530">
    <property type="component" value="Chromosome"/>
</dbReference>
<protein>
    <recommendedName>
        <fullName evidence="8">Peptidase M3A/M3B catalytic domain-containing protein</fullName>
    </recommendedName>
</protein>
<dbReference type="GO" id="GO:0004222">
    <property type="term" value="F:metalloendopeptidase activity"/>
    <property type="evidence" value="ECO:0007669"/>
    <property type="project" value="InterPro"/>
</dbReference>
<proteinExistence type="inferred from homology"/>
<comment type="cofactor">
    <cofactor evidence="7">
        <name>Zn(2+)</name>
        <dbReference type="ChEBI" id="CHEBI:29105"/>
    </cofactor>
    <text evidence="7">Binds 1 zinc ion.</text>
</comment>
<dbReference type="OrthoDB" id="9773538at2"/>
<dbReference type="FunFam" id="3.40.390.10:FF:000009">
    <property type="entry name" value="Oligopeptidase A"/>
    <property type="match status" value="1"/>
</dbReference>
<evidence type="ECO:0000313" key="10">
    <source>
        <dbReference type="Proteomes" id="UP000183530"/>
    </source>
</evidence>
<keyword evidence="3 7" id="KW-0479">Metal-binding</keyword>
<evidence type="ECO:0000256" key="2">
    <source>
        <dbReference type="ARBA" id="ARBA00022670"/>
    </source>
</evidence>
<dbReference type="InterPro" id="IPR034005">
    <property type="entry name" value="M3A_DCP"/>
</dbReference>
<dbReference type="InterPro" id="IPR045090">
    <property type="entry name" value="Pept_M3A_M3B"/>
</dbReference>
<dbReference type="InterPro" id="IPR001567">
    <property type="entry name" value="Pept_M3A_M3B_dom"/>
</dbReference>
<dbReference type="Pfam" id="PF01432">
    <property type="entry name" value="Peptidase_M3"/>
    <property type="match status" value="1"/>
</dbReference>
<organism evidence="9 10">
    <name type="scientific">Neomicrococcus aestuarii</name>
    <dbReference type="NCBI Taxonomy" id="556325"/>
    <lineage>
        <taxon>Bacteria</taxon>
        <taxon>Bacillati</taxon>
        <taxon>Actinomycetota</taxon>
        <taxon>Actinomycetes</taxon>
        <taxon>Micrococcales</taxon>
        <taxon>Micrococcaceae</taxon>
        <taxon>Neomicrococcus</taxon>
    </lineage>
</organism>
<comment type="similarity">
    <text evidence="1 7">Belongs to the peptidase M3 family.</text>
</comment>
<sequence>MTNAFFEPPSNEYLVPDFAALSAADYVEAIKEGIARHTREIQEIAQDPTPATFENTFVALERSGALLREAEMAFANVYPAHGTPEIQAAYKEISALTTAHENDLLQNAELFQRCSAVDASALTGEDARLVSEKLRDFVLAGAQLAQAEKDRIRAINDRVAELSAQFSSRVLAGLNQHALLVTDETELDGLDASQISAARDAAAEKGLEGWLITLSLFSAQPALSSLTSAEVRARLFERSVTRGLPNSGGIQPVGDPEIETETLSLAQEIATLRAEKAGILGFANYAELALAKQTAPSVEAVDAQLKTLAKAAWNNALAEREKLTAIAGAPVTASDFPYYLEQVRATEFKLDTAALKPYFELDTVLTKGVFYAANKLYGLTFTQRHDIPVYHPDIRVWEVFNEDGSALGLFFGDYFARSTKTGGAWMNSIRGGSQLVGDKPVVTNTMGIPRPPAGQPALLTLDEVNTMFHEFGHALHGLFATATYPSLAGTSVPRDFVEYPSQVNEMWSHWPEVIENYAVHVETGERLPQEILDQLKAASLWGEGFATTEYLGAAILDWAWHSLAPGETVTEPEVFEAEALRAVGFDSAIIAPRYRTGYFQHIFVHQYSAGYYSYIWSEMLDADTVEWFTENGGLNRAAGDTFRNVLLAPGNALDPLSLFRTLRGRDVNPQFLLERRGLAA</sequence>
<dbReference type="GO" id="GO:0004180">
    <property type="term" value="F:carboxypeptidase activity"/>
    <property type="evidence" value="ECO:0007669"/>
    <property type="project" value="TreeGrafter"/>
</dbReference>
<dbReference type="GO" id="GO:0006508">
    <property type="term" value="P:proteolysis"/>
    <property type="evidence" value="ECO:0007669"/>
    <property type="project" value="UniProtKB-KW"/>
</dbReference>
<dbReference type="InterPro" id="IPR024077">
    <property type="entry name" value="Neurolysin/TOP_dom2"/>
</dbReference>
<evidence type="ECO:0000256" key="4">
    <source>
        <dbReference type="ARBA" id="ARBA00022801"/>
    </source>
</evidence>
<dbReference type="SUPFAM" id="SSF55486">
    <property type="entry name" value="Metalloproteases ('zincins'), catalytic domain"/>
    <property type="match status" value="1"/>
</dbReference>
<keyword evidence="2 7" id="KW-0645">Protease</keyword>
<keyword evidence="6 7" id="KW-0482">Metalloprotease</keyword>
<feature type="domain" description="Peptidase M3A/M3B catalytic" evidence="8">
    <location>
        <begin position="260"/>
        <end position="677"/>
    </location>
</feature>
<dbReference type="EMBL" id="CP018135">
    <property type="protein sequence ID" value="APF40033.1"/>
    <property type="molecule type" value="Genomic_DNA"/>
</dbReference>
<dbReference type="Gene3D" id="1.10.1370.10">
    <property type="entry name" value="Neurolysin, domain 3"/>
    <property type="match status" value="1"/>
</dbReference>
<dbReference type="PANTHER" id="PTHR43660">
    <property type="entry name" value="DIPEPTIDYL CARBOXYPEPTIDASE"/>
    <property type="match status" value="1"/>
</dbReference>
<dbReference type="STRING" id="556325.BHE16_02245"/>
<keyword evidence="10" id="KW-1185">Reference proteome</keyword>
<evidence type="ECO:0000256" key="3">
    <source>
        <dbReference type="ARBA" id="ARBA00022723"/>
    </source>
</evidence>
<dbReference type="RefSeq" id="WP_071893511.1">
    <property type="nucleotide sequence ID" value="NZ_CP018135.1"/>
</dbReference>
<dbReference type="PANTHER" id="PTHR43660:SF1">
    <property type="entry name" value="DIPEPTIDYL CARBOXYPEPTIDASE"/>
    <property type="match status" value="1"/>
</dbReference>
<dbReference type="GO" id="GO:0046872">
    <property type="term" value="F:metal ion binding"/>
    <property type="evidence" value="ECO:0007669"/>
    <property type="project" value="UniProtKB-UniRule"/>
</dbReference>
<dbReference type="Gene3D" id="3.40.390.10">
    <property type="entry name" value="Collagenase (Catalytic Domain)"/>
    <property type="match status" value="1"/>
</dbReference>
<gene>
    <name evidence="9" type="ORF">BHE16_02245</name>
</gene>
<evidence type="ECO:0000313" key="9">
    <source>
        <dbReference type="EMBL" id="APF40033.1"/>
    </source>
</evidence>